<dbReference type="Gene3D" id="3.20.20.80">
    <property type="entry name" value="Glycosidases"/>
    <property type="match status" value="2"/>
</dbReference>
<evidence type="ECO:0000256" key="2">
    <source>
        <dbReference type="RuleBase" id="RU003690"/>
    </source>
</evidence>
<accession>A0A834SJR3</accession>
<dbReference type="EMBL" id="JAAIUW010000013">
    <property type="protein sequence ID" value="KAF7804856.1"/>
    <property type="molecule type" value="Genomic_DNA"/>
</dbReference>
<sequence>MQLVTFCVLSFFLLSLPSNLEIGVLTAHHYSRHDFPLHFTLGIEAHVTLHNIDLPQALDDEHGGWISGRIIKDLRDYADVCFREFGDRVLYWTTVNEPNVFALAGYDQGSCPPLRCSSPFGLVNCTRGNSTFEAYLAAHNILLAHSSVAKLYRTKYKHISSGQRTPSNSSLYDVSRVLDALRNGSNVRGFIARSFMDIYELLDGYKSSYGLYYVDRNDPDLKSYHCV</sequence>
<name>A0A834SJR3_9FABA</name>
<reference evidence="4" key="1">
    <citation type="submission" date="2020-09" db="EMBL/GenBank/DDBJ databases">
        <title>Genome-Enabled Discovery of Anthraquinone Biosynthesis in Senna tora.</title>
        <authorList>
            <person name="Kang S.-H."/>
            <person name="Pandey R.P."/>
            <person name="Lee C.-M."/>
            <person name="Sim J.-S."/>
            <person name="Jeong J.-T."/>
            <person name="Choi B.-S."/>
            <person name="Jung M."/>
            <person name="Ginzburg D."/>
            <person name="Zhao K."/>
            <person name="Won S.Y."/>
            <person name="Oh T.-J."/>
            <person name="Yu Y."/>
            <person name="Kim N.-H."/>
            <person name="Lee O.R."/>
            <person name="Lee T.-H."/>
            <person name="Bashyal P."/>
            <person name="Kim T.-S."/>
            <person name="Lee W.-H."/>
            <person name="Kawkins C."/>
            <person name="Kim C.-K."/>
            <person name="Kim J.S."/>
            <person name="Ahn B.O."/>
            <person name="Rhee S.Y."/>
            <person name="Sohng J.K."/>
        </authorList>
    </citation>
    <scope>NUCLEOTIDE SEQUENCE</scope>
    <source>
        <tissue evidence="4">Leaf</tissue>
    </source>
</reference>
<dbReference type="Proteomes" id="UP000634136">
    <property type="component" value="Unassembled WGS sequence"/>
</dbReference>
<dbReference type="AlphaFoldDB" id="A0A834SJR3"/>
<evidence type="ECO:0000313" key="4">
    <source>
        <dbReference type="EMBL" id="KAF7804856.1"/>
    </source>
</evidence>
<protein>
    <submittedName>
        <fullName evidence="4">Hydroxyisourate hydrolase-like isoform X2</fullName>
    </submittedName>
</protein>
<dbReference type="GO" id="GO:0008422">
    <property type="term" value="F:beta-glucosidase activity"/>
    <property type="evidence" value="ECO:0007669"/>
    <property type="project" value="TreeGrafter"/>
</dbReference>
<comment type="similarity">
    <text evidence="1 2">Belongs to the glycosyl hydrolase 1 family.</text>
</comment>
<dbReference type="InterPro" id="IPR017853">
    <property type="entry name" value="GH"/>
</dbReference>
<feature type="chain" id="PRO_5032740064" evidence="3">
    <location>
        <begin position="18"/>
        <end position="227"/>
    </location>
</feature>
<feature type="signal peptide" evidence="3">
    <location>
        <begin position="1"/>
        <end position="17"/>
    </location>
</feature>
<dbReference type="OrthoDB" id="65569at2759"/>
<comment type="caution">
    <text evidence="4">The sequence shown here is derived from an EMBL/GenBank/DDBJ whole genome shotgun (WGS) entry which is preliminary data.</text>
</comment>
<gene>
    <name evidence="4" type="ORF">G2W53_043967</name>
</gene>
<keyword evidence="3" id="KW-0732">Signal</keyword>
<keyword evidence="4" id="KW-0378">Hydrolase</keyword>
<dbReference type="InterPro" id="IPR001360">
    <property type="entry name" value="Glyco_hydro_1"/>
</dbReference>
<dbReference type="PANTHER" id="PTHR10353:SF29">
    <property type="entry name" value="BETA-GLUCOSIDASE 11"/>
    <property type="match status" value="1"/>
</dbReference>
<proteinExistence type="inferred from homology"/>
<dbReference type="Pfam" id="PF00232">
    <property type="entry name" value="Glyco_hydro_1"/>
    <property type="match status" value="2"/>
</dbReference>
<evidence type="ECO:0000313" key="5">
    <source>
        <dbReference type="Proteomes" id="UP000634136"/>
    </source>
</evidence>
<evidence type="ECO:0000256" key="1">
    <source>
        <dbReference type="ARBA" id="ARBA00010838"/>
    </source>
</evidence>
<dbReference type="PANTHER" id="PTHR10353">
    <property type="entry name" value="GLYCOSYL HYDROLASE"/>
    <property type="match status" value="1"/>
</dbReference>
<keyword evidence="5" id="KW-1185">Reference proteome</keyword>
<organism evidence="4 5">
    <name type="scientific">Senna tora</name>
    <dbReference type="NCBI Taxonomy" id="362788"/>
    <lineage>
        <taxon>Eukaryota</taxon>
        <taxon>Viridiplantae</taxon>
        <taxon>Streptophyta</taxon>
        <taxon>Embryophyta</taxon>
        <taxon>Tracheophyta</taxon>
        <taxon>Spermatophyta</taxon>
        <taxon>Magnoliopsida</taxon>
        <taxon>eudicotyledons</taxon>
        <taxon>Gunneridae</taxon>
        <taxon>Pentapetalae</taxon>
        <taxon>rosids</taxon>
        <taxon>fabids</taxon>
        <taxon>Fabales</taxon>
        <taxon>Fabaceae</taxon>
        <taxon>Caesalpinioideae</taxon>
        <taxon>Cassia clade</taxon>
        <taxon>Senna</taxon>
    </lineage>
</organism>
<dbReference type="SUPFAM" id="SSF51445">
    <property type="entry name" value="(Trans)glycosidases"/>
    <property type="match status" value="1"/>
</dbReference>
<evidence type="ECO:0000256" key="3">
    <source>
        <dbReference type="SAM" id="SignalP"/>
    </source>
</evidence>
<dbReference type="GO" id="GO:0005975">
    <property type="term" value="P:carbohydrate metabolic process"/>
    <property type="evidence" value="ECO:0007669"/>
    <property type="project" value="InterPro"/>
</dbReference>